<comment type="caution">
    <text evidence="1">The sequence shown here is derived from an EMBL/GenBank/DDBJ whole genome shotgun (WGS) entry which is preliminary data.</text>
</comment>
<evidence type="ECO:0000313" key="1">
    <source>
        <dbReference type="EMBL" id="TGO67863.1"/>
    </source>
</evidence>
<organism evidence="1 2">
    <name type="scientific">Botryotinia narcissicola</name>
    <dbReference type="NCBI Taxonomy" id="278944"/>
    <lineage>
        <taxon>Eukaryota</taxon>
        <taxon>Fungi</taxon>
        <taxon>Dikarya</taxon>
        <taxon>Ascomycota</taxon>
        <taxon>Pezizomycotina</taxon>
        <taxon>Leotiomycetes</taxon>
        <taxon>Helotiales</taxon>
        <taxon>Sclerotiniaceae</taxon>
        <taxon>Botryotinia</taxon>
    </lineage>
</organism>
<keyword evidence="2" id="KW-1185">Reference proteome</keyword>
<accession>A0A4Z1JF83</accession>
<protein>
    <submittedName>
        <fullName evidence="1">Uncharacterized protein</fullName>
    </submittedName>
</protein>
<dbReference type="EMBL" id="PQXJ01000034">
    <property type="protein sequence ID" value="TGO67863.1"/>
    <property type="molecule type" value="Genomic_DNA"/>
</dbReference>
<gene>
    <name evidence="1" type="ORF">BOTNAR_0034g00230</name>
</gene>
<reference evidence="1 2" key="1">
    <citation type="submission" date="2017-12" db="EMBL/GenBank/DDBJ databases">
        <title>Comparative genomics of Botrytis spp.</title>
        <authorList>
            <person name="Valero-Jimenez C.A."/>
            <person name="Tapia P."/>
            <person name="Veloso J."/>
            <person name="Silva-Moreno E."/>
            <person name="Staats M."/>
            <person name="Valdes J.H."/>
            <person name="Van Kan J.A.L."/>
        </authorList>
    </citation>
    <scope>NUCLEOTIDE SEQUENCE [LARGE SCALE GENOMIC DNA]</scope>
    <source>
        <strain evidence="1 2">MUCL2120</strain>
    </source>
</reference>
<dbReference type="Proteomes" id="UP000297452">
    <property type="component" value="Unassembled WGS sequence"/>
</dbReference>
<proteinExistence type="predicted"/>
<sequence>MSFTQSKFIVLSGSKLNISYTTRLQIPLLSQNSTLDVTTATEIQAIGKMITIAQEELKKSAVTSNTERD</sequence>
<dbReference type="AlphaFoldDB" id="A0A4Z1JF83"/>
<evidence type="ECO:0000313" key="2">
    <source>
        <dbReference type="Proteomes" id="UP000297452"/>
    </source>
</evidence>
<name>A0A4Z1JF83_9HELO</name>